<evidence type="ECO:0000313" key="8">
    <source>
        <dbReference type="EMBL" id="RZD14493.1"/>
    </source>
</evidence>
<dbReference type="EMBL" id="SGBD01000002">
    <property type="protein sequence ID" value="RZD14493.1"/>
    <property type="molecule type" value="Genomic_DNA"/>
</dbReference>
<feature type="transmembrane region" description="Helical" evidence="6">
    <location>
        <begin position="179"/>
        <end position="200"/>
    </location>
</feature>
<gene>
    <name evidence="8" type="ORF">EVJ47_04810</name>
</gene>
<feature type="transmembrane region" description="Helical" evidence="6">
    <location>
        <begin position="61"/>
        <end position="83"/>
    </location>
</feature>
<dbReference type="InterPro" id="IPR032816">
    <property type="entry name" value="VTT_dom"/>
</dbReference>
<keyword evidence="3 6" id="KW-0812">Transmembrane</keyword>
<dbReference type="GO" id="GO:0005886">
    <property type="term" value="C:plasma membrane"/>
    <property type="evidence" value="ECO:0007669"/>
    <property type="project" value="UniProtKB-SubCell"/>
</dbReference>
<keyword evidence="5 6" id="KW-0472">Membrane</keyword>
<organism evidence="8 9">
    <name type="scientific">Candidatus Acidulodesulfobacterium ferriphilum</name>
    <dbReference type="NCBI Taxonomy" id="2597223"/>
    <lineage>
        <taxon>Bacteria</taxon>
        <taxon>Deltaproteobacteria</taxon>
        <taxon>Candidatus Acidulodesulfobacterales</taxon>
        <taxon>Candidatus Acidulodesulfobacterium</taxon>
    </lineage>
</organism>
<comment type="caution">
    <text evidence="8">The sequence shown here is derived from an EMBL/GenBank/DDBJ whole genome shotgun (WGS) entry which is preliminary data.</text>
</comment>
<evidence type="ECO:0000256" key="5">
    <source>
        <dbReference type="ARBA" id="ARBA00023136"/>
    </source>
</evidence>
<dbReference type="InterPro" id="IPR051311">
    <property type="entry name" value="DedA_domain"/>
</dbReference>
<dbReference type="PANTHER" id="PTHR42709">
    <property type="entry name" value="ALKALINE PHOSPHATASE LIKE PROTEIN"/>
    <property type="match status" value="1"/>
</dbReference>
<feature type="domain" description="VTT" evidence="7">
    <location>
        <begin position="43"/>
        <end position="166"/>
    </location>
</feature>
<dbReference type="PANTHER" id="PTHR42709:SF6">
    <property type="entry name" value="UNDECAPRENYL PHOSPHATE TRANSPORTER A"/>
    <property type="match status" value="1"/>
</dbReference>
<dbReference type="AlphaFoldDB" id="A0A519BB35"/>
<evidence type="ECO:0000256" key="1">
    <source>
        <dbReference type="ARBA" id="ARBA00004651"/>
    </source>
</evidence>
<comment type="subcellular location">
    <subcellularLocation>
        <location evidence="1">Cell membrane</location>
        <topology evidence="1">Multi-pass membrane protein</topology>
    </subcellularLocation>
</comment>
<evidence type="ECO:0000256" key="3">
    <source>
        <dbReference type="ARBA" id="ARBA00022692"/>
    </source>
</evidence>
<evidence type="ECO:0000259" key="7">
    <source>
        <dbReference type="Pfam" id="PF09335"/>
    </source>
</evidence>
<evidence type="ECO:0000256" key="2">
    <source>
        <dbReference type="ARBA" id="ARBA00022475"/>
    </source>
</evidence>
<protein>
    <submittedName>
        <fullName evidence="8">DedA family protein</fullName>
    </submittedName>
</protein>
<keyword evidence="2" id="KW-1003">Cell membrane</keyword>
<feature type="transmembrane region" description="Helical" evidence="6">
    <location>
        <begin position="12"/>
        <end position="41"/>
    </location>
</feature>
<evidence type="ECO:0000313" key="9">
    <source>
        <dbReference type="Proteomes" id="UP000320813"/>
    </source>
</evidence>
<sequence length="209" mass="23294">MTLNLKDLNKSYIGIFIHWALSLGYPGIIFLMILESCALPVSSEVVLGFSGFLSGEGKMNFYLVVLSATVGTFIGSSLLYYIGKKGGRPLIEKYGRYFLINKNDMDKATAWFKKYGGFAVFVGVCLPVIKTYIGFPPGASLMNYKKFSLYIVSGSLVYNTGITYLGLIVGENINVILPYFSRFSIFIILIVAIFITIYLYRHIKSALKN</sequence>
<accession>A0A519BB35</accession>
<dbReference type="Pfam" id="PF09335">
    <property type="entry name" value="VTT_dom"/>
    <property type="match status" value="1"/>
</dbReference>
<dbReference type="Proteomes" id="UP000320813">
    <property type="component" value="Unassembled WGS sequence"/>
</dbReference>
<keyword evidence="4 6" id="KW-1133">Transmembrane helix</keyword>
<evidence type="ECO:0000256" key="6">
    <source>
        <dbReference type="SAM" id="Phobius"/>
    </source>
</evidence>
<feature type="transmembrane region" description="Helical" evidence="6">
    <location>
        <begin position="115"/>
        <end position="135"/>
    </location>
</feature>
<reference evidence="8 9" key="1">
    <citation type="submission" date="2019-01" db="EMBL/GenBank/DDBJ databases">
        <title>Insights into ecological role of a new deltaproteobacterial order Candidatus Sinidesulfobacterales (Sva0485) by metagenomics and metatranscriptomics.</title>
        <authorList>
            <person name="Tan S."/>
            <person name="Liu J."/>
            <person name="Fang Y."/>
            <person name="Hedlund B.P."/>
            <person name="Lian Z.H."/>
            <person name="Huang L.Y."/>
            <person name="Li J.T."/>
            <person name="Huang L.N."/>
            <person name="Li W.J."/>
            <person name="Jiang H.C."/>
            <person name="Dong H.L."/>
            <person name="Shu W.S."/>
        </authorList>
    </citation>
    <scope>NUCLEOTIDE SEQUENCE [LARGE SCALE GENOMIC DNA]</scope>
    <source>
        <strain evidence="8">AP3</strain>
    </source>
</reference>
<feature type="transmembrane region" description="Helical" evidence="6">
    <location>
        <begin position="147"/>
        <end position="167"/>
    </location>
</feature>
<name>A0A519BB35_9DELT</name>
<proteinExistence type="predicted"/>
<evidence type="ECO:0000256" key="4">
    <source>
        <dbReference type="ARBA" id="ARBA00022989"/>
    </source>
</evidence>